<protein>
    <submittedName>
        <fullName evidence="1">Uncharacterized protein</fullName>
    </submittedName>
</protein>
<proteinExistence type="predicted"/>
<reference evidence="1 2" key="1">
    <citation type="submission" date="2019-02" db="EMBL/GenBank/DDBJ databases">
        <title>Genome sequencing of the rare red list fungi Antrodiella citrinella (Flaviporus citrinellus).</title>
        <authorList>
            <person name="Buettner E."/>
            <person name="Kellner H."/>
        </authorList>
    </citation>
    <scope>NUCLEOTIDE SEQUENCE [LARGE SCALE GENOMIC DNA]</scope>
    <source>
        <strain evidence="1 2">DSM 108506</strain>
    </source>
</reference>
<organism evidence="1 2">
    <name type="scientific">Antrodiella citrinella</name>
    <dbReference type="NCBI Taxonomy" id="2447956"/>
    <lineage>
        <taxon>Eukaryota</taxon>
        <taxon>Fungi</taxon>
        <taxon>Dikarya</taxon>
        <taxon>Basidiomycota</taxon>
        <taxon>Agaricomycotina</taxon>
        <taxon>Agaricomycetes</taxon>
        <taxon>Polyporales</taxon>
        <taxon>Steccherinaceae</taxon>
        <taxon>Antrodiella</taxon>
    </lineage>
</organism>
<sequence length="69" mass="7839">MGKAKKTRKFATVKRLLNPNDIRLKENQAKQQKKEEEVKAKAVRRVYVVLPCAEGIRLPTDLHSLPAVS</sequence>
<evidence type="ECO:0000313" key="1">
    <source>
        <dbReference type="EMBL" id="THH33066.1"/>
    </source>
</evidence>
<name>A0A4S4N297_9APHY</name>
<accession>A0A4S4N297</accession>
<evidence type="ECO:0000313" key="2">
    <source>
        <dbReference type="Proteomes" id="UP000308730"/>
    </source>
</evidence>
<dbReference type="Proteomes" id="UP000308730">
    <property type="component" value="Unassembled WGS sequence"/>
</dbReference>
<gene>
    <name evidence="1" type="ORF">EUX98_g1152</name>
</gene>
<keyword evidence="2" id="KW-1185">Reference proteome</keyword>
<dbReference type="AlphaFoldDB" id="A0A4S4N297"/>
<comment type="caution">
    <text evidence="1">The sequence shown here is derived from an EMBL/GenBank/DDBJ whole genome shotgun (WGS) entry which is preliminary data.</text>
</comment>
<dbReference type="EMBL" id="SGPM01000011">
    <property type="protein sequence ID" value="THH33066.1"/>
    <property type="molecule type" value="Genomic_DNA"/>
</dbReference>